<evidence type="ECO:0000256" key="3">
    <source>
        <dbReference type="ARBA" id="ARBA00023125"/>
    </source>
</evidence>
<keyword evidence="4" id="KW-0233">DNA recombination</keyword>
<dbReference type="InterPro" id="IPR013762">
    <property type="entry name" value="Integrase-like_cat_sf"/>
</dbReference>
<dbReference type="Gene3D" id="1.10.443.10">
    <property type="entry name" value="Intergrase catalytic core"/>
    <property type="match status" value="1"/>
</dbReference>
<dbReference type="PANTHER" id="PTHR30629:SF2">
    <property type="entry name" value="PROPHAGE INTEGRASE INTS-RELATED"/>
    <property type="match status" value="1"/>
</dbReference>
<dbReference type="GO" id="GO:0006310">
    <property type="term" value="P:DNA recombination"/>
    <property type="evidence" value="ECO:0007669"/>
    <property type="project" value="UniProtKB-KW"/>
</dbReference>
<name>A0A7Z9EQG5_PSEPU</name>
<sequence length="351" mass="39280">MIANKTKLAKSTIGDYRTTYNNYIKPGYGDMPLISVTNDVVLDLHAKATAPVLRANGKMSQPRNRSANKAVSLLGSIFSYAIVFYKDEAGGRVYTYNPVDIMSALGNWHVNKRDKIRVNPNELGTIISNAIEIGDAQPKREVPTSFRTASAAVLFMLFSGVRPGEIEKIKKDYVCHKTRSIVFPPRDKLNESDALKNSEEFHLVLNDSAYCQLLYAMKQNSGDYVFAGVEQEKISESNVRDFLTKVSKSLVDNKHLPRKILRASFISIAERAEVGAFYIKVLCNHDGEGQSVDVTDGYKTAYLSEVRRATTKVEEEIYSNAKVDKEYVCRGFLHTLRPLDTKILDSKSVSL</sequence>
<dbReference type="InterPro" id="IPR050808">
    <property type="entry name" value="Phage_Integrase"/>
</dbReference>
<comment type="similarity">
    <text evidence="1">Belongs to the 'phage' integrase family.</text>
</comment>
<evidence type="ECO:0000313" key="5">
    <source>
        <dbReference type="EMBL" id="KAF0256281.1"/>
    </source>
</evidence>
<dbReference type="GO" id="GO:0015074">
    <property type="term" value="P:DNA integration"/>
    <property type="evidence" value="ECO:0007669"/>
    <property type="project" value="UniProtKB-KW"/>
</dbReference>
<dbReference type="SUPFAM" id="SSF56349">
    <property type="entry name" value="DNA breaking-rejoining enzymes"/>
    <property type="match status" value="1"/>
</dbReference>
<dbReference type="AlphaFoldDB" id="A0A7Z9EQG5"/>
<proteinExistence type="inferred from homology"/>
<protein>
    <submittedName>
        <fullName evidence="5">Recombinase</fullName>
    </submittedName>
</protein>
<organism evidence="5 6">
    <name type="scientific">Pseudomonas putida</name>
    <name type="common">Arthrobacter siderocapsulatus</name>
    <dbReference type="NCBI Taxonomy" id="303"/>
    <lineage>
        <taxon>Bacteria</taxon>
        <taxon>Pseudomonadati</taxon>
        <taxon>Pseudomonadota</taxon>
        <taxon>Gammaproteobacteria</taxon>
        <taxon>Pseudomonadales</taxon>
        <taxon>Pseudomonadaceae</taxon>
        <taxon>Pseudomonas</taxon>
    </lineage>
</organism>
<reference evidence="5 6" key="1">
    <citation type="submission" date="2019-12" db="EMBL/GenBank/DDBJ databases">
        <authorList>
            <person name="Woiski C."/>
        </authorList>
    </citation>
    <scope>NUCLEOTIDE SEQUENCE [LARGE SCALE GENOMIC DNA]</scope>
    <source>
        <strain evidence="5 6">BOE100</strain>
    </source>
</reference>
<comment type="caution">
    <text evidence="5">The sequence shown here is derived from an EMBL/GenBank/DDBJ whole genome shotgun (WGS) entry which is preliminary data.</text>
</comment>
<dbReference type="EMBL" id="WOWR01000003">
    <property type="protein sequence ID" value="KAF0256281.1"/>
    <property type="molecule type" value="Genomic_DNA"/>
</dbReference>
<evidence type="ECO:0000256" key="2">
    <source>
        <dbReference type="ARBA" id="ARBA00022908"/>
    </source>
</evidence>
<gene>
    <name evidence="5" type="ORF">GN299_03530</name>
</gene>
<dbReference type="Proteomes" id="UP000442695">
    <property type="component" value="Unassembled WGS sequence"/>
</dbReference>
<evidence type="ECO:0000256" key="1">
    <source>
        <dbReference type="ARBA" id="ARBA00008857"/>
    </source>
</evidence>
<dbReference type="PANTHER" id="PTHR30629">
    <property type="entry name" value="PROPHAGE INTEGRASE"/>
    <property type="match status" value="1"/>
</dbReference>
<evidence type="ECO:0000313" key="6">
    <source>
        <dbReference type="Proteomes" id="UP000442695"/>
    </source>
</evidence>
<dbReference type="InterPro" id="IPR010998">
    <property type="entry name" value="Integrase_recombinase_N"/>
</dbReference>
<dbReference type="InterPro" id="IPR011010">
    <property type="entry name" value="DNA_brk_join_enz"/>
</dbReference>
<dbReference type="GO" id="GO:0003677">
    <property type="term" value="F:DNA binding"/>
    <property type="evidence" value="ECO:0007669"/>
    <property type="project" value="UniProtKB-KW"/>
</dbReference>
<keyword evidence="3" id="KW-0238">DNA-binding</keyword>
<accession>A0A7Z9EQG5</accession>
<evidence type="ECO:0000256" key="4">
    <source>
        <dbReference type="ARBA" id="ARBA00023172"/>
    </source>
</evidence>
<keyword evidence="2" id="KW-0229">DNA integration</keyword>
<dbReference type="Gene3D" id="1.10.150.130">
    <property type="match status" value="1"/>
</dbReference>